<dbReference type="GO" id="GO:0004497">
    <property type="term" value="F:monooxygenase activity"/>
    <property type="evidence" value="ECO:0007669"/>
    <property type="project" value="UniProtKB-KW"/>
</dbReference>
<gene>
    <name evidence="10" type="ORF">TTHERM_00198220</name>
</gene>
<dbReference type="GO" id="GO:0005506">
    <property type="term" value="F:iron ion binding"/>
    <property type="evidence" value="ECO:0007669"/>
    <property type="project" value="InterPro"/>
</dbReference>
<feature type="binding site" description="axial binding residue" evidence="7">
    <location>
        <position position="492"/>
    </location>
    <ligand>
        <name>heme</name>
        <dbReference type="ChEBI" id="CHEBI:30413"/>
    </ligand>
    <ligandPart>
        <name>Fe</name>
        <dbReference type="ChEBI" id="CHEBI:18248"/>
    </ligandPart>
</feature>
<keyword evidence="9" id="KW-0472">Membrane</keyword>
<keyword evidence="4 8" id="KW-0560">Oxidoreductase</keyword>
<comment type="similarity">
    <text evidence="1 8">Belongs to the cytochrome P450 family.</text>
</comment>
<evidence type="ECO:0000256" key="8">
    <source>
        <dbReference type="RuleBase" id="RU000461"/>
    </source>
</evidence>
<dbReference type="InParanoid" id="Q22NM7"/>
<dbReference type="HOGENOM" id="CLU_001570_5_1_1"/>
<dbReference type="InterPro" id="IPR002401">
    <property type="entry name" value="Cyt_P450_E_grp-I"/>
</dbReference>
<organism evidence="10 11">
    <name type="scientific">Tetrahymena thermophila (strain SB210)</name>
    <dbReference type="NCBI Taxonomy" id="312017"/>
    <lineage>
        <taxon>Eukaryota</taxon>
        <taxon>Sar</taxon>
        <taxon>Alveolata</taxon>
        <taxon>Ciliophora</taxon>
        <taxon>Intramacronucleata</taxon>
        <taxon>Oligohymenophorea</taxon>
        <taxon>Hymenostomatida</taxon>
        <taxon>Tetrahymenina</taxon>
        <taxon>Tetrahymenidae</taxon>
        <taxon>Tetrahymena</taxon>
    </lineage>
</organism>
<dbReference type="PANTHER" id="PTHR24291">
    <property type="entry name" value="CYTOCHROME P450 FAMILY 4"/>
    <property type="match status" value="1"/>
</dbReference>
<keyword evidence="5 7" id="KW-0408">Iron</keyword>
<feature type="transmembrane region" description="Helical" evidence="9">
    <location>
        <begin position="20"/>
        <end position="48"/>
    </location>
</feature>
<dbReference type="PANTHER" id="PTHR24291:SF50">
    <property type="entry name" value="BIFUNCTIONAL ALBAFLAVENONE MONOOXYGENASE_TERPENE SYNTHASE"/>
    <property type="match status" value="1"/>
</dbReference>
<protein>
    <submittedName>
        <fullName evidence="10">Cytochrome P450 family monooxygenase</fullName>
    </submittedName>
</protein>
<keyword evidence="9" id="KW-0812">Transmembrane</keyword>
<keyword evidence="2 7" id="KW-0349">Heme</keyword>
<dbReference type="AlphaFoldDB" id="Q22NM7"/>
<evidence type="ECO:0000256" key="9">
    <source>
        <dbReference type="SAM" id="Phobius"/>
    </source>
</evidence>
<dbReference type="STRING" id="312017.Q22NM7"/>
<dbReference type="KEGG" id="tet:TTHERM_00198220"/>
<dbReference type="PRINTS" id="PR00385">
    <property type="entry name" value="P450"/>
</dbReference>
<comment type="cofactor">
    <cofactor evidence="7">
        <name>heme</name>
        <dbReference type="ChEBI" id="CHEBI:30413"/>
    </cofactor>
</comment>
<dbReference type="GeneID" id="7823506"/>
<dbReference type="PROSITE" id="PS00086">
    <property type="entry name" value="CYTOCHROME_P450"/>
    <property type="match status" value="1"/>
</dbReference>
<dbReference type="OrthoDB" id="1470350at2759"/>
<keyword evidence="11" id="KW-1185">Reference proteome</keyword>
<dbReference type="CDD" id="cd20621">
    <property type="entry name" value="CYP5011A1-like"/>
    <property type="match status" value="1"/>
</dbReference>
<evidence type="ECO:0000256" key="4">
    <source>
        <dbReference type="ARBA" id="ARBA00023002"/>
    </source>
</evidence>
<dbReference type="InterPro" id="IPR036396">
    <property type="entry name" value="Cyt_P450_sf"/>
</dbReference>
<name>Q22NM7_TETTS</name>
<dbReference type="InterPro" id="IPR001128">
    <property type="entry name" value="Cyt_P450"/>
</dbReference>
<dbReference type="InterPro" id="IPR050196">
    <property type="entry name" value="Cytochrome_P450_Monoox"/>
</dbReference>
<dbReference type="eggNOG" id="KOG0157">
    <property type="taxonomic scope" value="Eukaryota"/>
</dbReference>
<dbReference type="Pfam" id="PF00067">
    <property type="entry name" value="p450"/>
    <property type="match status" value="1"/>
</dbReference>
<evidence type="ECO:0000313" key="10">
    <source>
        <dbReference type="EMBL" id="EAR86758.2"/>
    </source>
</evidence>
<proteinExistence type="inferred from homology"/>
<keyword evidence="9" id="KW-1133">Transmembrane helix</keyword>
<dbReference type="Proteomes" id="UP000009168">
    <property type="component" value="Unassembled WGS sequence"/>
</dbReference>
<dbReference type="EMBL" id="GG662857">
    <property type="protein sequence ID" value="EAR86758.2"/>
    <property type="molecule type" value="Genomic_DNA"/>
</dbReference>
<dbReference type="InterPro" id="IPR017972">
    <property type="entry name" value="Cyt_P450_CS"/>
</dbReference>
<dbReference type="SUPFAM" id="SSF48264">
    <property type="entry name" value="Cytochrome P450"/>
    <property type="match status" value="1"/>
</dbReference>
<evidence type="ECO:0000256" key="2">
    <source>
        <dbReference type="ARBA" id="ARBA00022617"/>
    </source>
</evidence>
<dbReference type="RefSeq" id="XP_001007003.2">
    <property type="nucleotide sequence ID" value="XM_001007003.2"/>
</dbReference>
<dbReference type="PRINTS" id="PR00463">
    <property type="entry name" value="EP450I"/>
</dbReference>
<keyword evidence="6 8" id="KW-0503">Monooxygenase</keyword>
<evidence type="ECO:0000256" key="7">
    <source>
        <dbReference type="PIRSR" id="PIRSR602401-1"/>
    </source>
</evidence>
<dbReference type="GO" id="GO:0020037">
    <property type="term" value="F:heme binding"/>
    <property type="evidence" value="ECO:0007669"/>
    <property type="project" value="InterPro"/>
</dbReference>
<keyword evidence="3 7" id="KW-0479">Metal-binding</keyword>
<evidence type="ECO:0000256" key="1">
    <source>
        <dbReference type="ARBA" id="ARBA00010617"/>
    </source>
</evidence>
<dbReference type="Gene3D" id="1.10.630.10">
    <property type="entry name" value="Cytochrome P450"/>
    <property type="match status" value="1"/>
</dbReference>
<evidence type="ECO:0000256" key="3">
    <source>
        <dbReference type="ARBA" id="ARBA00022723"/>
    </source>
</evidence>
<sequence length="547" mass="63452">MLQQINFIQNKLEQKQKQMIFVAIYTILGILALIFAIALYNLVFYPYLRLKIMKQKYGDKIQVFFNIGDGILKKYKNDLEDKGDSLAFIRGMHQKNLKAIGFNLGAKVGLSFVDPDLIKQVHQNHDSFHKIDAAMAITFLFGNSILYAKGKDWQRQRQFLGKSFHFEEIKNYLPLIKEVCQNTFQNVNKQLALKEQTEIQAVKICEQITSEVVFRVFFGSTSQNLDIKKEDGTRIPIAHELVETIMNSFQLLQNDKIALIKWLLFKRNSTKFLRTQGEESILNRLITVKQTCLQVVIKRRDELFKDPSQAKKNFLDQYLIDMIQNKNSKVTYDEIVDNFSGLFFAGTDTTGNMTGVALYYLSLYPEIQQQAREEVIKVLSQKQKEKKTDQLFNQLTFDDLSNLDLINSILKESLRLVPPANEVFPRIADHDMKIGDFQIEKGDLVNTHFIYNQSNPEYYPNPDIFDPYRWMNAKDQQNTFHFTPFSLGPRNCIGQHLAMIEGKCMLASILLQFEILPNHSAKIVKEVKVIYGLKNDNIIFFKKLKAN</sequence>
<evidence type="ECO:0000256" key="6">
    <source>
        <dbReference type="ARBA" id="ARBA00023033"/>
    </source>
</evidence>
<dbReference type="GO" id="GO:0016705">
    <property type="term" value="F:oxidoreductase activity, acting on paired donors, with incorporation or reduction of molecular oxygen"/>
    <property type="evidence" value="ECO:0007669"/>
    <property type="project" value="InterPro"/>
</dbReference>
<accession>Q22NM7</accession>
<reference evidence="11" key="1">
    <citation type="journal article" date="2006" name="PLoS Biol.">
        <title>Macronuclear genome sequence of the ciliate Tetrahymena thermophila, a model eukaryote.</title>
        <authorList>
            <person name="Eisen J.A."/>
            <person name="Coyne R.S."/>
            <person name="Wu M."/>
            <person name="Wu D."/>
            <person name="Thiagarajan M."/>
            <person name="Wortman J.R."/>
            <person name="Badger J.H."/>
            <person name="Ren Q."/>
            <person name="Amedeo P."/>
            <person name="Jones K.M."/>
            <person name="Tallon L.J."/>
            <person name="Delcher A.L."/>
            <person name="Salzberg S.L."/>
            <person name="Silva J.C."/>
            <person name="Haas B.J."/>
            <person name="Majoros W.H."/>
            <person name="Farzad M."/>
            <person name="Carlton J.M."/>
            <person name="Smith R.K. Jr."/>
            <person name="Garg J."/>
            <person name="Pearlman R.E."/>
            <person name="Karrer K.M."/>
            <person name="Sun L."/>
            <person name="Manning G."/>
            <person name="Elde N.C."/>
            <person name="Turkewitz A.P."/>
            <person name="Asai D.J."/>
            <person name="Wilkes D.E."/>
            <person name="Wang Y."/>
            <person name="Cai H."/>
            <person name="Collins K."/>
            <person name="Stewart B.A."/>
            <person name="Lee S.R."/>
            <person name="Wilamowska K."/>
            <person name="Weinberg Z."/>
            <person name="Ruzzo W.L."/>
            <person name="Wloga D."/>
            <person name="Gaertig J."/>
            <person name="Frankel J."/>
            <person name="Tsao C.-C."/>
            <person name="Gorovsky M.A."/>
            <person name="Keeling P.J."/>
            <person name="Waller R.F."/>
            <person name="Patron N.J."/>
            <person name="Cherry J.M."/>
            <person name="Stover N.A."/>
            <person name="Krieger C.J."/>
            <person name="del Toro C."/>
            <person name="Ryder H.F."/>
            <person name="Williamson S.C."/>
            <person name="Barbeau R.A."/>
            <person name="Hamilton E.P."/>
            <person name="Orias E."/>
        </authorList>
    </citation>
    <scope>NUCLEOTIDE SEQUENCE [LARGE SCALE GENOMIC DNA]</scope>
    <source>
        <strain evidence="11">SB210</strain>
    </source>
</reference>
<evidence type="ECO:0000313" key="11">
    <source>
        <dbReference type="Proteomes" id="UP000009168"/>
    </source>
</evidence>
<evidence type="ECO:0000256" key="5">
    <source>
        <dbReference type="ARBA" id="ARBA00023004"/>
    </source>
</evidence>